<feature type="domain" description="SAF" evidence="5">
    <location>
        <begin position="17"/>
        <end position="75"/>
    </location>
</feature>
<evidence type="ECO:0000256" key="4">
    <source>
        <dbReference type="RuleBase" id="RU362063"/>
    </source>
</evidence>
<dbReference type="Pfam" id="PF13144">
    <property type="entry name" value="ChapFlgA"/>
    <property type="match status" value="1"/>
</dbReference>
<dbReference type="NCBIfam" id="TIGR03170">
    <property type="entry name" value="flgA_cterm"/>
    <property type="match status" value="1"/>
</dbReference>
<organism evidence="6 7">
    <name type="scientific">Vannielia litorea</name>
    <dbReference type="NCBI Taxonomy" id="1217970"/>
    <lineage>
        <taxon>Bacteria</taxon>
        <taxon>Pseudomonadati</taxon>
        <taxon>Pseudomonadota</taxon>
        <taxon>Alphaproteobacteria</taxon>
        <taxon>Rhodobacterales</taxon>
        <taxon>Paracoccaceae</taxon>
        <taxon>Vannielia</taxon>
    </lineage>
</organism>
<feature type="signal peptide" evidence="4">
    <location>
        <begin position="1"/>
        <end position="17"/>
    </location>
</feature>
<evidence type="ECO:0000259" key="5">
    <source>
        <dbReference type="SMART" id="SM00858"/>
    </source>
</evidence>
<evidence type="ECO:0000313" key="7">
    <source>
        <dbReference type="Proteomes" id="UP000184932"/>
    </source>
</evidence>
<dbReference type="InterPro" id="IPR017585">
    <property type="entry name" value="SAF_FlgA"/>
</dbReference>
<protein>
    <recommendedName>
        <fullName evidence="4">Flagella basal body P-ring formation protein FlgA</fullName>
    </recommendedName>
</protein>
<keyword evidence="6" id="KW-0969">Cilium</keyword>
<keyword evidence="4" id="KW-1005">Bacterial flagellum biogenesis</keyword>
<dbReference type="Gene3D" id="2.30.30.760">
    <property type="match status" value="1"/>
</dbReference>
<dbReference type="OrthoDB" id="7619725at2"/>
<dbReference type="CDD" id="cd11614">
    <property type="entry name" value="SAF_CpaB_FlgA_like"/>
    <property type="match status" value="1"/>
</dbReference>
<gene>
    <name evidence="6" type="ORF">SAMN05444002_3945</name>
</gene>
<evidence type="ECO:0000313" key="6">
    <source>
        <dbReference type="EMBL" id="SIO31893.1"/>
    </source>
</evidence>
<dbReference type="STRING" id="1217970.SAMN05444002_3945"/>
<comment type="subcellular location">
    <subcellularLocation>
        <location evidence="1 4">Periplasm</location>
    </subcellularLocation>
</comment>
<dbReference type="PANTHER" id="PTHR36307:SF1">
    <property type="entry name" value="FLAGELLA BASAL BODY P-RING FORMATION PROTEIN FLGA"/>
    <property type="match status" value="1"/>
</dbReference>
<keyword evidence="7" id="KW-1185">Reference proteome</keyword>
<evidence type="ECO:0000256" key="1">
    <source>
        <dbReference type="ARBA" id="ARBA00004418"/>
    </source>
</evidence>
<dbReference type="EMBL" id="FSRL01000002">
    <property type="protein sequence ID" value="SIO31893.1"/>
    <property type="molecule type" value="Genomic_DNA"/>
</dbReference>
<sequence>MFRSLAVLLLAAAPLRAEMVVATRTIPAGSVLEAPDMALREGSATGAVAHPDEALGLEARVALYPGRPIRAADLGPPALIERNQLVTLVYRRSGLLIATEARALGRAGAGDIVKVMNLASRSTVTGQVDAAGRVIVGPSARLLHDLEDF</sequence>
<evidence type="ECO:0000256" key="3">
    <source>
        <dbReference type="ARBA" id="ARBA00022764"/>
    </source>
</evidence>
<dbReference type="PANTHER" id="PTHR36307">
    <property type="entry name" value="FLAGELLA BASAL BODY P-RING FORMATION PROTEIN FLGA"/>
    <property type="match status" value="1"/>
</dbReference>
<dbReference type="InterPro" id="IPR013974">
    <property type="entry name" value="SAF"/>
</dbReference>
<dbReference type="SMART" id="SM00858">
    <property type="entry name" value="SAF"/>
    <property type="match status" value="1"/>
</dbReference>
<dbReference type="GO" id="GO:0042597">
    <property type="term" value="C:periplasmic space"/>
    <property type="evidence" value="ECO:0007669"/>
    <property type="project" value="UniProtKB-SubCell"/>
</dbReference>
<feature type="chain" id="PRO_5011829250" description="Flagella basal body P-ring formation protein FlgA" evidence="4">
    <location>
        <begin position="18"/>
        <end position="149"/>
    </location>
</feature>
<keyword evidence="6" id="KW-0966">Cell projection</keyword>
<keyword evidence="6" id="KW-0282">Flagellum</keyword>
<dbReference type="Gene3D" id="3.90.1210.10">
    <property type="entry name" value="Antifreeze-like/N-acetylneuraminic acid synthase C-terminal domain"/>
    <property type="match status" value="1"/>
</dbReference>
<comment type="function">
    <text evidence="4">Involved in the assembly process of the P-ring formation. It may associate with FlgF on the rod constituting a structure essential for the P-ring assembly or may act as a modulator protein for the P-ring assembly.</text>
</comment>
<dbReference type="AlphaFoldDB" id="A0A1N6IIU0"/>
<keyword evidence="3 4" id="KW-0574">Periplasm</keyword>
<comment type="similarity">
    <text evidence="4">Belongs to the FlgA family.</text>
</comment>
<keyword evidence="2 4" id="KW-0732">Signal</keyword>
<dbReference type="Proteomes" id="UP000184932">
    <property type="component" value="Unassembled WGS sequence"/>
</dbReference>
<reference evidence="7" key="1">
    <citation type="submission" date="2016-11" db="EMBL/GenBank/DDBJ databases">
        <authorList>
            <person name="Varghese N."/>
            <person name="Submissions S."/>
        </authorList>
    </citation>
    <scope>NUCLEOTIDE SEQUENCE [LARGE SCALE GENOMIC DNA]</scope>
    <source>
        <strain evidence="7">DSM 29440</strain>
    </source>
</reference>
<name>A0A1N6IIU0_9RHOB</name>
<dbReference type="RefSeq" id="WP_074258087.1">
    <property type="nucleotide sequence ID" value="NZ_FSRL01000002.1"/>
</dbReference>
<dbReference type="GO" id="GO:0044780">
    <property type="term" value="P:bacterial-type flagellum assembly"/>
    <property type="evidence" value="ECO:0007669"/>
    <property type="project" value="InterPro"/>
</dbReference>
<accession>A0A1N6IIU0</accession>
<proteinExistence type="inferred from homology"/>
<evidence type="ECO:0000256" key="2">
    <source>
        <dbReference type="ARBA" id="ARBA00022729"/>
    </source>
</evidence>
<dbReference type="InterPro" id="IPR039246">
    <property type="entry name" value="Flagellar_FlgA"/>
</dbReference>